<dbReference type="EMBL" id="BJWL01000004">
    <property type="protein sequence ID" value="GFY86071.1"/>
    <property type="molecule type" value="Genomic_DNA"/>
</dbReference>
<sequence>MKIGKGLKDLINNFIVFCNDIVNKAKLEKELRETLIKIREDVRRIKEHLAMFEVGGVHLATEDDPEVGGVDVDEEDDHKGVAKGCCGIDRKESAKTQRSGGGQCNEVANCSGGMEECNDDGVSGNSDDD</sequence>
<proteinExistence type="predicted"/>
<name>A0A7J0EHY0_9ERIC</name>
<comment type="caution">
    <text evidence="1">The sequence shown here is derived from an EMBL/GenBank/DDBJ whole genome shotgun (WGS) entry which is preliminary data.</text>
</comment>
<evidence type="ECO:0000313" key="1">
    <source>
        <dbReference type="EMBL" id="GFY86071.1"/>
    </source>
</evidence>
<reference evidence="1 2" key="1">
    <citation type="submission" date="2019-07" db="EMBL/GenBank/DDBJ databases">
        <title>De Novo Assembly of kiwifruit Actinidia rufa.</title>
        <authorList>
            <person name="Sugita-Konishi S."/>
            <person name="Sato K."/>
            <person name="Mori E."/>
            <person name="Abe Y."/>
            <person name="Kisaki G."/>
            <person name="Hamano K."/>
            <person name="Suezawa K."/>
            <person name="Otani M."/>
            <person name="Fukuda T."/>
            <person name="Manabe T."/>
            <person name="Gomi K."/>
            <person name="Tabuchi M."/>
            <person name="Akimitsu K."/>
            <person name="Kataoka I."/>
        </authorList>
    </citation>
    <scope>NUCLEOTIDE SEQUENCE [LARGE SCALE GENOMIC DNA]</scope>
    <source>
        <strain evidence="2">cv. Fuchu</strain>
    </source>
</reference>
<gene>
    <name evidence="1" type="ORF">Acr_04g0008090</name>
</gene>
<organism evidence="1 2">
    <name type="scientific">Actinidia rufa</name>
    <dbReference type="NCBI Taxonomy" id="165716"/>
    <lineage>
        <taxon>Eukaryota</taxon>
        <taxon>Viridiplantae</taxon>
        <taxon>Streptophyta</taxon>
        <taxon>Embryophyta</taxon>
        <taxon>Tracheophyta</taxon>
        <taxon>Spermatophyta</taxon>
        <taxon>Magnoliopsida</taxon>
        <taxon>eudicotyledons</taxon>
        <taxon>Gunneridae</taxon>
        <taxon>Pentapetalae</taxon>
        <taxon>asterids</taxon>
        <taxon>Ericales</taxon>
        <taxon>Actinidiaceae</taxon>
        <taxon>Actinidia</taxon>
    </lineage>
</organism>
<keyword evidence="2" id="KW-1185">Reference proteome</keyword>
<dbReference type="AlphaFoldDB" id="A0A7J0EHY0"/>
<protein>
    <submittedName>
        <fullName evidence="1">Uncharacterized protein</fullName>
    </submittedName>
</protein>
<accession>A0A7J0EHY0</accession>
<dbReference type="Proteomes" id="UP000585474">
    <property type="component" value="Unassembled WGS sequence"/>
</dbReference>
<evidence type="ECO:0000313" key="2">
    <source>
        <dbReference type="Proteomes" id="UP000585474"/>
    </source>
</evidence>